<evidence type="ECO:0000256" key="2">
    <source>
        <dbReference type="ARBA" id="ARBA00023125"/>
    </source>
</evidence>
<dbReference type="Pfam" id="PF00440">
    <property type="entry name" value="TetR_N"/>
    <property type="match status" value="1"/>
</dbReference>
<keyword evidence="1" id="KW-0805">Transcription regulation</keyword>
<dbReference type="AlphaFoldDB" id="A0A7H2BKV3"/>
<dbReference type="PANTHER" id="PTHR30055:SF234">
    <property type="entry name" value="HTH-TYPE TRANSCRIPTIONAL REGULATOR BETI"/>
    <property type="match status" value="1"/>
</dbReference>
<dbReference type="SUPFAM" id="SSF46689">
    <property type="entry name" value="Homeodomain-like"/>
    <property type="match status" value="1"/>
</dbReference>
<sequence length="230" mass="25966">MKFPHSCIRADEREGFSDKRKARAAATHQAILQAAEELALREGRQALTTKRLVAEAEVSERTIFNHFENIDAILLTSLGQHLADLVDVNAFPAQIELSQLPLACEDFLIQSLQRERSAEALDHFVNLAATFGSAEDIGESIGQKVFATVQSMSMALCQHVQELYLAEDDLRVVELALYLQNLLTGMLFGMWRYMYENPQLQENPSQYSNSEIRQNMMWGVTQVSTGRPKF</sequence>
<evidence type="ECO:0000256" key="1">
    <source>
        <dbReference type="ARBA" id="ARBA00023015"/>
    </source>
</evidence>
<keyword evidence="2 4" id="KW-0238">DNA-binding</keyword>
<name>A0A7H2BKV3_9MICC</name>
<dbReference type="InterPro" id="IPR050109">
    <property type="entry name" value="HTH-type_TetR-like_transc_reg"/>
</dbReference>
<feature type="DNA-binding region" description="H-T-H motif" evidence="4">
    <location>
        <begin position="48"/>
        <end position="67"/>
    </location>
</feature>
<dbReference type="GO" id="GO:0000976">
    <property type="term" value="F:transcription cis-regulatory region binding"/>
    <property type="evidence" value="ECO:0007669"/>
    <property type="project" value="TreeGrafter"/>
</dbReference>
<reference evidence="6 7" key="1">
    <citation type="submission" date="2020-09" db="EMBL/GenBank/DDBJ databases">
        <title>Investigation of environmental microbe.</title>
        <authorList>
            <person name="Ou Y."/>
            <person name="Kang Q."/>
        </authorList>
    </citation>
    <scope>NUCLEOTIDE SEQUENCE [LARGE SCALE GENOMIC DNA]</scope>
    <source>
        <strain evidence="6 7">KJZ-9</strain>
    </source>
</reference>
<dbReference type="Proteomes" id="UP000516421">
    <property type="component" value="Chromosome"/>
</dbReference>
<dbReference type="RefSeq" id="WP_190617880.1">
    <property type="nucleotide sequence ID" value="NZ_CP061538.1"/>
</dbReference>
<accession>A0A7H2BKV3</accession>
<dbReference type="InterPro" id="IPR001647">
    <property type="entry name" value="HTH_TetR"/>
</dbReference>
<organism evidence="6 7">
    <name type="scientific">Rothia amarae</name>
    <dbReference type="NCBI Taxonomy" id="169480"/>
    <lineage>
        <taxon>Bacteria</taxon>
        <taxon>Bacillati</taxon>
        <taxon>Actinomycetota</taxon>
        <taxon>Actinomycetes</taxon>
        <taxon>Micrococcales</taxon>
        <taxon>Micrococcaceae</taxon>
        <taxon>Rothia</taxon>
    </lineage>
</organism>
<dbReference type="Gene3D" id="1.10.357.10">
    <property type="entry name" value="Tetracycline Repressor, domain 2"/>
    <property type="match status" value="1"/>
</dbReference>
<keyword evidence="7" id="KW-1185">Reference proteome</keyword>
<evidence type="ECO:0000256" key="3">
    <source>
        <dbReference type="ARBA" id="ARBA00023163"/>
    </source>
</evidence>
<protein>
    <submittedName>
        <fullName evidence="6">TetR/AcrR family transcriptional regulator</fullName>
    </submittedName>
</protein>
<dbReference type="InterPro" id="IPR009057">
    <property type="entry name" value="Homeodomain-like_sf"/>
</dbReference>
<proteinExistence type="predicted"/>
<dbReference type="GO" id="GO:0003700">
    <property type="term" value="F:DNA-binding transcription factor activity"/>
    <property type="evidence" value="ECO:0007669"/>
    <property type="project" value="TreeGrafter"/>
</dbReference>
<dbReference type="PROSITE" id="PS50977">
    <property type="entry name" value="HTH_TETR_2"/>
    <property type="match status" value="1"/>
</dbReference>
<evidence type="ECO:0000259" key="5">
    <source>
        <dbReference type="PROSITE" id="PS50977"/>
    </source>
</evidence>
<dbReference type="KEGG" id="rama:IDM48_02355"/>
<dbReference type="EMBL" id="CP061538">
    <property type="protein sequence ID" value="QNV40299.1"/>
    <property type="molecule type" value="Genomic_DNA"/>
</dbReference>
<feature type="domain" description="HTH tetR-type" evidence="5">
    <location>
        <begin position="25"/>
        <end position="85"/>
    </location>
</feature>
<keyword evidence="3" id="KW-0804">Transcription</keyword>
<evidence type="ECO:0000313" key="7">
    <source>
        <dbReference type="Proteomes" id="UP000516421"/>
    </source>
</evidence>
<evidence type="ECO:0000313" key="6">
    <source>
        <dbReference type="EMBL" id="QNV40299.1"/>
    </source>
</evidence>
<gene>
    <name evidence="6" type="ORF">IDM48_02355</name>
</gene>
<dbReference type="PANTHER" id="PTHR30055">
    <property type="entry name" value="HTH-TYPE TRANSCRIPTIONAL REGULATOR RUTR"/>
    <property type="match status" value="1"/>
</dbReference>
<evidence type="ECO:0000256" key="4">
    <source>
        <dbReference type="PROSITE-ProRule" id="PRU00335"/>
    </source>
</evidence>